<dbReference type="RefSeq" id="WP_136854664.1">
    <property type="nucleotide sequence ID" value="NZ_SWCI01000022.1"/>
</dbReference>
<dbReference type="Pfam" id="PF06611">
    <property type="entry name" value="DUF1145"/>
    <property type="match status" value="1"/>
</dbReference>
<organism evidence="2 3">
    <name type="scientific">Ferrimonas sediminicola</name>
    <dbReference type="NCBI Taxonomy" id="2569538"/>
    <lineage>
        <taxon>Bacteria</taxon>
        <taxon>Pseudomonadati</taxon>
        <taxon>Pseudomonadota</taxon>
        <taxon>Gammaproteobacteria</taxon>
        <taxon>Alteromonadales</taxon>
        <taxon>Ferrimonadaceae</taxon>
        <taxon>Ferrimonas</taxon>
    </lineage>
</organism>
<evidence type="ECO:0000256" key="1">
    <source>
        <dbReference type="SAM" id="Phobius"/>
    </source>
</evidence>
<dbReference type="EMBL" id="SWCI01000022">
    <property type="protein sequence ID" value="TKB46239.1"/>
    <property type="molecule type" value="Genomic_DNA"/>
</dbReference>
<keyword evidence="3" id="KW-1185">Reference proteome</keyword>
<feature type="transmembrane region" description="Helical" evidence="1">
    <location>
        <begin position="7"/>
        <end position="27"/>
    </location>
</feature>
<evidence type="ECO:0000313" key="3">
    <source>
        <dbReference type="Proteomes" id="UP000305674"/>
    </source>
</evidence>
<name>A0A4U1B7M3_9GAMM</name>
<dbReference type="Proteomes" id="UP000305674">
    <property type="component" value="Unassembled WGS sequence"/>
</dbReference>
<keyword evidence="1" id="KW-0472">Membrane</keyword>
<keyword evidence="1" id="KW-1133">Transmembrane helix</keyword>
<proteinExistence type="predicted"/>
<dbReference type="OrthoDB" id="6401616at2"/>
<evidence type="ECO:0000313" key="2">
    <source>
        <dbReference type="EMBL" id="TKB46239.1"/>
    </source>
</evidence>
<reference evidence="2 3" key="1">
    <citation type="submission" date="2019-04" db="EMBL/GenBank/DDBJ databases">
        <authorList>
            <person name="Hwang J.C."/>
        </authorList>
    </citation>
    <scope>NUCLEOTIDE SEQUENCE [LARGE SCALE GENOMIC DNA]</scope>
    <source>
        <strain evidence="2 3">IMCC35001</strain>
    </source>
</reference>
<sequence length="77" mass="8499">MEQLLRLGRGATLVAWGLMILNLVTPLPFGEYLALLLLLTLAAHLSLAAVTLVVRRQGLVATGRVLLFGLFEFYRPH</sequence>
<comment type="caution">
    <text evidence="2">The sequence shown here is derived from an EMBL/GenBank/DDBJ whole genome shotgun (WGS) entry which is preliminary data.</text>
</comment>
<accession>A0A4U1B7M3</accession>
<dbReference type="InterPro" id="IPR009525">
    <property type="entry name" value="DUF1145"/>
</dbReference>
<gene>
    <name evidence="2" type="ORF">FCL40_18025</name>
</gene>
<dbReference type="AlphaFoldDB" id="A0A4U1B7M3"/>
<keyword evidence="1" id="KW-0812">Transmembrane</keyword>
<feature type="transmembrane region" description="Helical" evidence="1">
    <location>
        <begin position="33"/>
        <end position="54"/>
    </location>
</feature>
<protein>
    <submittedName>
        <fullName evidence="2">DUF1145 domain-containing protein</fullName>
    </submittedName>
</protein>